<protein>
    <recommendedName>
        <fullName evidence="3">F-box domain-containing protein</fullName>
    </recommendedName>
</protein>
<evidence type="ECO:0008006" key="3">
    <source>
        <dbReference type="Google" id="ProtNLM"/>
    </source>
</evidence>
<gene>
    <name evidence="1" type="ORF">PV08_11180</name>
</gene>
<reference evidence="1 2" key="1">
    <citation type="submission" date="2015-01" db="EMBL/GenBank/DDBJ databases">
        <title>The Genome Sequence of Exophiala spinifera CBS89968.</title>
        <authorList>
            <consortium name="The Broad Institute Genomics Platform"/>
            <person name="Cuomo C."/>
            <person name="de Hoog S."/>
            <person name="Gorbushina A."/>
            <person name="Stielow B."/>
            <person name="Teixiera M."/>
            <person name="Abouelleil A."/>
            <person name="Chapman S.B."/>
            <person name="Priest M."/>
            <person name="Young S.K."/>
            <person name="Wortman J."/>
            <person name="Nusbaum C."/>
            <person name="Birren B."/>
        </authorList>
    </citation>
    <scope>NUCLEOTIDE SEQUENCE [LARGE SCALE GENOMIC DNA]</scope>
    <source>
        <strain evidence="1 2">CBS 89968</strain>
    </source>
</reference>
<sequence length="292" mass="32824">MTASDQPEPEESPAASSSIGLLDLPLEVRHQVYKHLFCHRALPIPLGPGSLAPLQLQDKEDLAEPIFQTSIFRVNKALGTDALRFAYSANSFQLPADLSVFCRLGAVALASIWVLTVHNNCCLDGEESTRVWDIINHKCSGLELLIVQPSTHLLWQAIPHLKEYVASFGTDTSSRPRLVFDLYVFDRHFSFDTPEREYRRALQELKGTVVTDYRWGGPVNVREIVSFLPKHVKQINFVLDVNTGGVCALDEVLQDSADLPLVKVPLPASGKDCRYGFRDQLCYIWMDEKRSQ</sequence>
<proteinExistence type="predicted"/>
<evidence type="ECO:0000313" key="2">
    <source>
        <dbReference type="Proteomes" id="UP000053328"/>
    </source>
</evidence>
<dbReference type="EMBL" id="KN847500">
    <property type="protein sequence ID" value="KIW10219.1"/>
    <property type="molecule type" value="Genomic_DNA"/>
</dbReference>
<keyword evidence="2" id="KW-1185">Reference proteome</keyword>
<dbReference type="AlphaFoldDB" id="A0A0D2BFS1"/>
<organism evidence="1 2">
    <name type="scientific">Exophiala spinifera</name>
    <dbReference type="NCBI Taxonomy" id="91928"/>
    <lineage>
        <taxon>Eukaryota</taxon>
        <taxon>Fungi</taxon>
        <taxon>Dikarya</taxon>
        <taxon>Ascomycota</taxon>
        <taxon>Pezizomycotina</taxon>
        <taxon>Eurotiomycetes</taxon>
        <taxon>Chaetothyriomycetidae</taxon>
        <taxon>Chaetothyriales</taxon>
        <taxon>Herpotrichiellaceae</taxon>
        <taxon>Exophiala</taxon>
    </lineage>
</organism>
<dbReference type="VEuPathDB" id="FungiDB:PV08_11180"/>
<dbReference type="Proteomes" id="UP000053328">
    <property type="component" value="Unassembled WGS sequence"/>
</dbReference>
<evidence type="ECO:0000313" key="1">
    <source>
        <dbReference type="EMBL" id="KIW10219.1"/>
    </source>
</evidence>
<accession>A0A0D2BFS1</accession>
<dbReference type="RefSeq" id="XP_016230435.1">
    <property type="nucleotide sequence ID" value="XM_016385491.1"/>
</dbReference>
<dbReference type="OrthoDB" id="62952at2759"/>
<name>A0A0D2BFS1_9EURO</name>
<dbReference type="HOGENOM" id="CLU_987058_0_0_1"/>
<dbReference type="GeneID" id="27338263"/>